<feature type="compositionally biased region" description="Acidic residues" evidence="1">
    <location>
        <begin position="153"/>
        <end position="181"/>
    </location>
</feature>
<evidence type="ECO:0000313" key="3">
    <source>
        <dbReference type="Proteomes" id="UP001341281"/>
    </source>
</evidence>
<dbReference type="EMBL" id="CP144751">
    <property type="protein sequence ID" value="WVZ85478.1"/>
    <property type="molecule type" value="Genomic_DNA"/>
</dbReference>
<proteinExistence type="predicted"/>
<feature type="compositionally biased region" description="Basic and acidic residues" evidence="1">
    <location>
        <begin position="17"/>
        <end position="29"/>
    </location>
</feature>
<dbReference type="Proteomes" id="UP001341281">
    <property type="component" value="Chromosome 07"/>
</dbReference>
<evidence type="ECO:0000313" key="2">
    <source>
        <dbReference type="EMBL" id="WVZ85478.1"/>
    </source>
</evidence>
<feature type="compositionally biased region" description="Polar residues" evidence="1">
    <location>
        <begin position="137"/>
        <end position="152"/>
    </location>
</feature>
<keyword evidence="3" id="KW-1185">Reference proteome</keyword>
<sequence length="192" mass="21232">MGPGSRTLRDPVGTLCEGERESGRAERRGAVRWHTGRFPAIAVQFRLHSNPRTSPIKPRAGLGETGSRRRIPEPEKKDGPPSPVKCQPRPREASSPGGSCVLPAPGPRLPDVKLSATPPYPELGAVPRRRRPLCYSYTASGTTARRQANQESEIPEDDQEEPEYLPEEEANEQDSGDDEPDNLVARDDWYED</sequence>
<reference evidence="2 3" key="1">
    <citation type="submission" date="2024-02" db="EMBL/GenBank/DDBJ databases">
        <title>High-quality chromosome-scale genome assembly of Pensacola bahiagrass (Paspalum notatum Flugge var. saurae).</title>
        <authorList>
            <person name="Vega J.M."/>
            <person name="Podio M."/>
            <person name="Orjuela J."/>
            <person name="Siena L.A."/>
            <person name="Pessino S.C."/>
            <person name="Combes M.C."/>
            <person name="Mariac C."/>
            <person name="Albertini E."/>
            <person name="Pupilli F."/>
            <person name="Ortiz J.P.A."/>
            <person name="Leblanc O."/>
        </authorList>
    </citation>
    <scope>NUCLEOTIDE SEQUENCE [LARGE SCALE GENOMIC DNA]</scope>
    <source>
        <strain evidence="2">R1</strain>
        <tissue evidence="2">Leaf</tissue>
    </source>
</reference>
<gene>
    <name evidence="2" type="ORF">U9M48_032401</name>
</gene>
<dbReference type="AlphaFoldDB" id="A0AAQ3U5H2"/>
<accession>A0AAQ3U5H2</accession>
<protein>
    <submittedName>
        <fullName evidence="2">Uncharacterized protein</fullName>
    </submittedName>
</protein>
<feature type="compositionally biased region" description="Basic and acidic residues" evidence="1">
    <location>
        <begin position="66"/>
        <end position="79"/>
    </location>
</feature>
<evidence type="ECO:0000256" key="1">
    <source>
        <dbReference type="SAM" id="MobiDB-lite"/>
    </source>
</evidence>
<organism evidence="2 3">
    <name type="scientific">Paspalum notatum var. saurae</name>
    <dbReference type="NCBI Taxonomy" id="547442"/>
    <lineage>
        <taxon>Eukaryota</taxon>
        <taxon>Viridiplantae</taxon>
        <taxon>Streptophyta</taxon>
        <taxon>Embryophyta</taxon>
        <taxon>Tracheophyta</taxon>
        <taxon>Spermatophyta</taxon>
        <taxon>Magnoliopsida</taxon>
        <taxon>Liliopsida</taxon>
        <taxon>Poales</taxon>
        <taxon>Poaceae</taxon>
        <taxon>PACMAD clade</taxon>
        <taxon>Panicoideae</taxon>
        <taxon>Andropogonodae</taxon>
        <taxon>Paspaleae</taxon>
        <taxon>Paspalinae</taxon>
        <taxon>Paspalum</taxon>
    </lineage>
</organism>
<name>A0AAQ3U5H2_PASNO</name>
<feature type="region of interest" description="Disordered" evidence="1">
    <location>
        <begin position="1"/>
        <end position="192"/>
    </location>
</feature>